<feature type="region of interest" description="Disordered" evidence="1">
    <location>
        <begin position="15"/>
        <end position="126"/>
    </location>
</feature>
<evidence type="ECO:0000256" key="1">
    <source>
        <dbReference type="SAM" id="MobiDB-lite"/>
    </source>
</evidence>
<comment type="caution">
    <text evidence="2">The sequence shown here is derived from an EMBL/GenBank/DDBJ whole genome shotgun (WGS) entry which is preliminary data.</text>
</comment>
<reference evidence="2" key="1">
    <citation type="submission" date="2018-11" db="EMBL/GenBank/DDBJ databases">
        <authorList>
            <consortium name="Pathogen Informatics"/>
        </authorList>
    </citation>
    <scope>NUCLEOTIDE SEQUENCE</scope>
</reference>
<sequence length="126" mass="14463">MLSGTRTWFMAVQGSTIQHSNTRGMSKRRRRRRRRGACPKKRPVPSTDIQTVSETDTRTMRLMRPECIRAEREHARESRGDLAERCRRIDSTGTGRAGCAPTRRRDRSSSRLSLRTQSIRPVGLPV</sequence>
<evidence type="ECO:0000313" key="2">
    <source>
        <dbReference type="EMBL" id="VEL41594.1"/>
    </source>
</evidence>
<dbReference type="Proteomes" id="UP000784294">
    <property type="component" value="Unassembled WGS sequence"/>
</dbReference>
<name>A0A448XPH2_9PLAT</name>
<proteinExistence type="predicted"/>
<protein>
    <submittedName>
        <fullName evidence="2">Uncharacterized protein</fullName>
    </submittedName>
</protein>
<accession>A0A448XPH2</accession>
<keyword evidence="3" id="KW-1185">Reference proteome</keyword>
<dbReference type="EMBL" id="CAAALY010270066">
    <property type="protein sequence ID" value="VEL41594.1"/>
    <property type="molecule type" value="Genomic_DNA"/>
</dbReference>
<gene>
    <name evidence="2" type="ORF">PXEA_LOCUS35034</name>
</gene>
<feature type="compositionally biased region" description="Basic and acidic residues" evidence="1">
    <location>
        <begin position="55"/>
        <end position="90"/>
    </location>
</feature>
<feature type="compositionally biased region" description="Basic residues" evidence="1">
    <location>
        <begin position="25"/>
        <end position="43"/>
    </location>
</feature>
<evidence type="ECO:0000313" key="3">
    <source>
        <dbReference type="Proteomes" id="UP000784294"/>
    </source>
</evidence>
<feature type="compositionally biased region" description="Polar residues" evidence="1">
    <location>
        <begin position="15"/>
        <end position="24"/>
    </location>
</feature>
<dbReference type="AlphaFoldDB" id="A0A448XPH2"/>
<organism evidence="2 3">
    <name type="scientific">Protopolystoma xenopodis</name>
    <dbReference type="NCBI Taxonomy" id="117903"/>
    <lineage>
        <taxon>Eukaryota</taxon>
        <taxon>Metazoa</taxon>
        <taxon>Spiralia</taxon>
        <taxon>Lophotrochozoa</taxon>
        <taxon>Platyhelminthes</taxon>
        <taxon>Monogenea</taxon>
        <taxon>Polyopisthocotylea</taxon>
        <taxon>Polystomatidea</taxon>
        <taxon>Polystomatidae</taxon>
        <taxon>Protopolystoma</taxon>
    </lineage>
</organism>